<organism evidence="3 4">
    <name type="scientific">Floridaenema flaviceps BLCC-F50</name>
    <dbReference type="NCBI Taxonomy" id="3153642"/>
    <lineage>
        <taxon>Bacteria</taxon>
        <taxon>Bacillati</taxon>
        <taxon>Cyanobacteriota</taxon>
        <taxon>Cyanophyceae</taxon>
        <taxon>Oscillatoriophycideae</taxon>
        <taxon>Aerosakkonematales</taxon>
        <taxon>Aerosakkonemataceae</taxon>
        <taxon>Floridanema</taxon>
        <taxon>Floridanema flaviceps</taxon>
    </lineage>
</organism>
<keyword evidence="1" id="KW-0067">ATP-binding</keyword>
<accession>A0ABV4XVX6</accession>
<dbReference type="InterPro" id="IPR001245">
    <property type="entry name" value="Ser-Thr/Tyr_kinase_cat_dom"/>
</dbReference>
<dbReference type="InterPro" id="IPR000719">
    <property type="entry name" value="Prot_kinase_dom"/>
</dbReference>
<keyword evidence="1" id="KW-0547">Nucleotide-binding</keyword>
<dbReference type="Proteomes" id="UP001576784">
    <property type="component" value="Unassembled WGS sequence"/>
</dbReference>
<reference evidence="3 4" key="1">
    <citation type="submission" date="2024-09" db="EMBL/GenBank/DDBJ databases">
        <title>Floridaenema gen nov. (Aerosakkonemataceae, Aerosakkonematales ord. nov., Cyanobacteria) from benthic tropical and subtropical fresh waters, with the description of four new species.</title>
        <authorList>
            <person name="Moretto J.A."/>
            <person name="Berthold D.E."/>
            <person name="Lefler F.W."/>
            <person name="Huang I.-S."/>
            <person name="Laughinghouse H. IV."/>
        </authorList>
    </citation>
    <scope>NUCLEOTIDE SEQUENCE [LARGE SCALE GENOMIC DNA]</scope>
    <source>
        <strain evidence="3 4">BLCC-F50</strain>
    </source>
</reference>
<dbReference type="RefSeq" id="WP_413264871.1">
    <property type="nucleotide sequence ID" value="NZ_JBHFNR010000148.1"/>
</dbReference>
<evidence type="ECO:0000256" key="1">
    <source>
        <dbReference type="PROSITE-ProRule" id="PRU10141"/>
    </source>
</evidence>
<feature type="domain" description="Protein kinase" evidence="2">
    <location>
        <begin position="19"/>
        <end position="134"/>
    </location>
</feature>
<dbReference type="InterPro" id="IPR011009">
    <property type="entry name" value="Kinase-like_dom_sf"/>
</dbReference>
<feature type="binding site" evidence="1">
    <location>
        <position position="51"/>
    </location>
    <ligand>
        <name>ATP</name>
        <dbReference type="ChEBI" id="CHEBI:30616"/>
    </ligand>
</feature>
<dbReference type="PROSITE" id="PS50011">
    <property type="entry name" value="PROTEIN_KINASE_DOM"/>
    <property type="match status" value="1"/>
</dbReference>
<evidence type="ECO:0000259" key="2">
    <source>
        <dbReference type="PROSITE" id="PS50011"/>
    </source>
</evidence>
<dbReference type="PROSITE" id="PS00107">
    <property type="entry name" value="PROTEIN_KINASE_ATP"/>
    <property type="match status" value="1"/>
</dbReference>
<dbReference type="InterPro" id="IPR017441">
    <property type="entry name" value="Protein_kinase_ATP_BS"/>
</dbReference>
<comment type="caution">
    <text evidence="3">The sequence shown here is derived from an EMBL/GenBank/DDBJ whole genome shotgun (WGS) entry which is preliminary data.</text>
</comment>
<dbReference type="EMBL" id="JBHFNR010000148">
    <property type="protein sequence ID" value="MFB2895232.1"/>
    <property type="molecule type" value="Genomic_DNA"/>
</dbReference>
<dbReference type="Gene3D" id="1.10.510.10">
    <property type="entry name" value="Transferase(Phosphotransferase) domain 1"/>
    <property type="match status" value="1"/>
</dbReference>
<keyword evidence="3" id="KW-0418">Kinase</keyword>
<proteinExistence type="predicted"/>
<keyword evidence="4" id="KW-1185">Reference proteome</keyword>
<evidence type="ECO:0000313" key="4">
    <source>
        <dbReference type="Proteomes" id="UP001576784"/>
    </source>
</evidence>
<evidence type="ECO:0000313" key="3">
    <source>
        <dbReference type="EMBL" id="MFB2895232.1"/>
    </source>
</evidence>
<dbReference type="GO" id="GO:0016301">
    <property type="term" value="F:kinase activity"/>
    <property type="evidence" value="ECO:0007669"/>
    <property type="project" value="UniProtKB-KW"/>
</dbReference>
<gene>
    <name evidence="3" type="ORF">ACE1CI_20175</name>
</gene>
<keyword evidence="3" id="KW-0808">Transferase</keyword>
<dbReference type="SUPFAM" id="SSF56112">
    <property type="entry name" value="Protein kinase-like (PK-like)"/>
    <property type="match status" value="1"/>
</dbReference>
<dbReference type="Pfam" id="PF07714">
    <property type="entry name" value="PK_Tyr_Ser-Thr"/>
    <property type="match status" value="1"/>
</dbReference>
<sequence length="134" mass="15321">MNSNQFWRMFEDEWFTPKYRLKKVLGAGSSGAVFLADEVIVDRAIREVAIKIFSDDREQQERQITELQTAISLKHPALLESFSPEQGWLKGTEYLGLVMELAQDSLAKRLRQEGLPLSEIKLIDIVIYSFAATV</sequence>
<name>A0ABV4XVX6_9CYAN</name>
<protein>
    <submittedName>
        <fullName evidence="3">Protein kinase</fullName>
    </submittedName>
</protein>